<reference evidence="4 5" key="1">
    <citation type="submission" date="2019-04" db="EMBL/GenBank/DDBJ databases">
        <authorList>
            <consortium name="Wellcome Sanger Institute Data Sharing"/>
        </authorList>
    </citation>
    <scope>NUCLEOTIDE SEQUENCE [LARGE SCALE GENOMIC DNA]</scope>
</reference>
<dbReference type="PANTHER" id="PTHR46657:SF1">
    <property type="entry name" value="CENTROSOMAL PROTEIN OF 128 KDA"/>
    <property type="match status" value="1"/>
</dbReference>
<sequence length="791" mass="92713">MKYFPSSPWYIAVADTSRNLHSVDRMLAQYREHTEGQAEDMAAVSIVVSDAVIVKNSVPVECFACIHTDGLRYLPTSPLHDYNGSETKIQRRSQSASVRFRDPGEKGLHNLHQSLRDLRKCHAPFQIAAEVLLFLSVENLRLQLVRTEKERADMQQQISHLLSQQRSHSDQLNWPRGLGSGAYTSRYLIVSSCYVMLVWMHSPLPSPQVLSSELERHEQQQLQMLAQLKELQTRFEEERTQAGQNLAQAERSREEGDQRREKLRARAQEALRQWKSRCKALERDLEEKDRDKDKESLQAQLRVLGQQAEGLRRELEEALGRLAQREEELRRRDEELGESQARRKTLEQEVREVSRALQVESERRRLLETQLREENRNLEARADALVHCHEEDQVALLELQGTVKELSTARAGLATRLAEEERAGRQRLEEAQRECISLGQQLQLARELHEKELSSMRAGLQESKARHEENTQLYQQEKEELEAQLEDLKTEAAADRELACAHQRQLERMKAECERLAEEQARSEESHAHLRRKYQLLKQEVEEKVIVARGDGYLRAMDDVVTELREQVGRLEAERQSVLGSAGAEINTLCQFLVHMTMCICTNVLLHCMLQTKLQWLCEEVKERGNREEKLRQHLQQGREQLKVLRKSKDGEQKLLLERLAQQEQLLEDIHGEKRELLERMRRKDEDMQSLQRTKVALEHLESVPEKLSLLENFKDLEECQRQREMVEQRYAKYREIVGVLQHELEESKRRIQEYRVFVCDCFLVCHSSIPLWWALLLWIERNRQSMQMMK</sequence>
<evidence type="ECO:0000256" key="2">
    <source>
        <dbReference type="SAM" id="MobiDB-lite"/>
    </source>
</evidence>
<dbReference type="InterPro" id="IPR026652">
    <property type="entry name" value="CEP128"/>
</dbReference>
<organism evidence="4 5">
    <name type="scientific">Scleropages formosus</name>
    <name type="common">Asian bonytongue</name>
    <name type="synonym">Osteoglossum formosum</name>
    <dbReference type="NCBI Taxonomy" id="113540"/>
    <lineage>
        <taxon>Eukaryota</taxon>
        <taxon>Metazoa</taxon>
        <taxon>Chordata</taxon>
        <taxon>Craniata</taxon>
        <taxon>Vertebrata</taxon>
        <taxon>Euteleostomi</taxon>
        <taxon>Actinopterygii</taxon>
        <taxon>Neopterygii</taxon>
        <taxon>Teleostei</taxon>
        <taxon>Osteoglossocephala</taxon>
        <taxon>Osteoglossomorpha</taxon>
        <taxon>Osteoglossiformes</taxon>
        <taxon>Osteoglossidae</taxon>
        <taxon>Scleropages</taxon>
    </lineage>
</organism>
<keyword evidence="3" id="KW-0472">Membrane</keyword>
<keyword evidence="1" id="KW-0175">Coiled coil</keyword>
<evidence type="ECO:0000313" key="5">
    <source>
        <dbReference type="Proteomes" id="UP000694397"/>
    </source>
</evidence>
<accession>A0A8C9V9D7</accession>
<dbReference type="Proteomes" id="UP000694397">
    <property type="component" value="Chromosome 1"/>
</dbReference>
<reference evidence="4" key="3">
    <citation type="submission" date="2025-09" db="UniProtKB">
        <authorList>
            <consortium name="Ensembl"/>
        </authorList>
    </citation>
    <scope>IDENTIFICATION</scope>
</reference>
<feature type="coiled-coil region" evidence="1">
    <location>
        <begin position="660"/>
        <end position="737"/>
    </location>
</feature>
<reference evidence="4" key="2">
    <citation type="submission" date="2025-08" db="UniProtKB">
        <authorList>
            <consortium name="Ensembl"/>
        </authorList>
    </citation>
    <scope>IDENTIFICATION</scope>
</reference>
<dbReference type="Ensembl" id="ENSSFOT00015035363.2">
    <property type="protein sequence ID" value="ENSSFOP00015034980.1"/>
    <property type="gene ID" value="ENSSFOG00015022267.2"/>
</dbReference>
<keyword evidence="3" id="KW-1133">Transmembrane helix</keyword>
<keyword evidence="3" id="KW-0812">Transmembrane</keyword>
<feature type="coiled-coil region" evidence="1">
    <location>
        <begin position="414"/>
        <end position="574"/>
    </location>
</feature>
<dbReference type="GO" id="GO:0005814">
    <property type="term" value="C:centriole"/>
    <property type="evidence" value="ECO:0007669"/>
    <property type="project" value="TreeGrafter"/>
</dbReference>
<proteinExistence type="predicted"/>
<protein>
    <submittedName>
        <fullName evidence="4">Centrosomal protein 128</fullName>
    </submittedName>
</protein>
<dbReference type="PANTHER" id="PTHR46657">
    <property type="entry name" value="CENTROSOMAL PROTEIN OF 128 KDA"/>
    <property type="match status" value="1"/>
</dbReference>
<keyword evidence="5" id="KW-1185">Reference proteome</keyword>
<feature type="transmembrane region" description="Helical" evidence="3">
    <location>
        <begin position="755"/>
        <end position="780"/>
    </location>
</feature>
<feature type="compositionally biased region" description="Basic and acidic residues" evidence="2">
    <location>
        <begin position="250"/>
        <end position="261"/>
    </location>
</feature>
<dbReference type="GeneTree" id="ENSGT00390000007020"/>
<feature type="coiled-coil region" evidence="1">
    <location>
        <begin position="137"/>
        <end position="164"/>
    </location>
</feature>
<name>A0A8C9V9D7_SCLFO</name>
<evidence type="ECO:0000256" key="1">
    <source>
        <dbReference type="SAM" id="Coils"/>
    </source>
</evidence>
<feature type="region of interest" description="Disordered" evidence="2">
    <location>
        <begin position="236"/>
        <end position="261"/>
    </location>
</feature>
<dbReference type="GO" id="GO:0000922">
    <property type="term" value="C:spindle pole"/>
    <property type="evidence" value="ECO:0007669"/>
    <property type="project" value="TreeGrafter"/>
</dbReference>
<evidence type="ECO:0000313" key="4">
    <source>
        <dbReference type="Ensembl" id="ENSSFOP00015034980.1"/>
    </source>
</evidence>
<dbReference type="AlphaFoldDB" id="A0A8C9V9D7"/>
<evidence type="ECO:0000256" key="3">
    <source>
        <dbReference type="SAM" id="Phobius"/>
    </source>
</evidence>
<dbReference type="OrthoDB" id="10046318at2759"/>
<gene>
    <name evidence="4" type="primary">CEP128</name>
</gene>